<proteinExistence type="predicted"/>
<dbReference type="Proteomes" id="UP001054945">
    <property type="component" value="Unassembled WGS sequence"/>
</dbReference>
<gene>
    <name evidence="1" type="ORF">CEXT_17701</name>
</gene>
<comment type="caution">
    <text evidence="1">The sequence shown here is derived from an EMBL/GenBank/DDBJ whole genome shotgun (WGS) entry which is preliminary data.</text>
</comment>
<evidence type="ECO:0000313" key="1">
    <source>
        <dbReference type="EMBL" id="GIY94296.1"/>
    </source>
</evidence>
<dbReference type="AlphaFoldDB" id="A0AAV4XGG9"/>
<accession>A0AAV4XGG9</accession>
<reference evidence="1 2" key="1">
    <citation type="submission" date="2021-06" db="EMBL/GenBank/DDBJ databases">
        <title>Caerostris extrusa draft genome.</title>
        <authorList>
            <person name="Kono N."/>
            <person name="Arakawa K."/>
        </authorList>
    </citation>
    <scope>NUCLEOTIDE SEQUENCE [LARGE SCALE GENOMIC DNA]</scope>
</reference>
<name>A0AAV4XGG9_CAEEX</name>
<keyword evidence="2" id="KW-1185">Reference proteome</keyword>
<sequence length="89" mass="10398">MLDSNFLRLLSYDQRLRFMKRNVTSAIPFNNQHRRQNSSLIYLCHLLLAETSPWIWRSGPKELRLITDGRWKTRTLNPAAIPGDLESTG</sequence>
<protein>
    <submittedName>
        <fullName evidence="1">Uncharacterized protein</fullName>
    </submittedName>
</protein>
<evidence type="ECO:0000313" key="2">
    <source>
        <dbReference type="Proteomes" id="UP001054945"/>
    </source>
</evidence>
<organism evidence="1 2">
    <name type="scientific">Caerostris extrusa</name>
    <name type="common">Bark spider</name>
    <name type="synonym">Caerostris bankana</name>
    <dbReference type="NCBI Taxonomy" id="172846"/>
    <lineage>
        <taxon>Eukaryota</taxon>
        <taxon>Metazoa</taxon>
        <taxon>Ecdysozoa</taxon>
        <taxon>Arthropoda</taxon>
        <taxon>Chelicerata</taxon>
        <taxon>Arachnida</taxon>
        <taxon>Araneae</taxon>
        <taxon>Araneomorphae</taxon>
        <taxon>Entelegynae</taxon>
        <taxon>Araneoidea</taxon>
        <taxon>Araneidae</taxon>
        <taxon>Caerostris</taxon>
    </lineage>
</organism>
<dbReference type="EMBL" id="BPLR01017766">
    <property type="protein sequence ID" value="GIY94296.1"/>
    <property type="molecule type" value="Genomic_DNA"/>
</dbReference>